<evidence type="ECO:0000256" key="1">
    <source>
        <dbReference type="ARBA" id="ARBA00010552"/>
    </source>
</evidence>
<dbReference type="AlphaFoldDB" id="A0A9D1HXQ1"/>
<dbReference type="NCBIfam" id="TIGR00004">
    <property type="entry name" value="Rid family detoxifying hydrolase"/>
    <property type="match status" value="1"/>
</dbReference>
<dbReference type="InterPro" id="IPR006056">
    <property type="entry name" value="RidA"/>
</dbReference>
<dbReference type="CDD" id="cd00448">
    <property type="entry name" value="YjgF_YER057c_UK114_family"/>
    <property type="match status" value="1"/>
</dbReference>
<dbReference type="PANTHER" id="PTHR11803">
    <property type="entry name" value="2-IMINOBUTANOATE/2-IMINOPROPANOATE DEAMINASE RIDA"/>
    <property type="match status" value="1"/>
</dbReference>
<accession>A0A9D1HXQ1</accession>
<dbReference type="InterPro" id="IPR019897">
    <property type="entry name" value="RidA_CS"/>
</dbReference>
<name>A0A9D1HXQ1_9ACTN</name>
<dbReference type="Pfam" id="PF01042">
    <property type="entry name" value="Ribonuc_L-PSP"/>
    <property type="match status" value="1"/>
</dbReference>
<dbReference type="Gene3D" id="3.30.1330.40">
    <property type="entry name" value="RutC-like"/>
    <property type="match status" value="1"/>
</dbReference>
<dbReference type="FunFam" id="3.30.1330.40:FF:000001">
    <property type="entry name" value="L-PSP family endoribonuclease"/>
    <property type="match status" value="1"/>
</dbReference>
<sequence length="127" mass="13077">MALKAIVTDKAPAALGPYSSGIIAGNAVHVSGMLGIDPATGEYAGTDIASQTSQSLTNLRNVLEAADATMADVAETTVFLADMADFTAMNEIYATFFSEPFPARACFQVAALPAGALVEIKAVAYRA</sequence>
<organism evidence="2 3">
    <name type="scientific">Candidatus Coprovicinus avistercoris</name>
    <dbReference type="NCBI Taxonomy" id="2840754"/>
    <lineage>
        <taxon>Bacteria</taxon>
        <taxon>Bacillati</taxon>
        <taxon>Actinomycetota</taxon>
        <taxon>Coriobacteriia</taxon>
        <taxon>Coriobacteriales</taxon>
        <taxon>Coriobacteriaceae</taxon>
        <taxon>Coriobacteriaceae incertae sedis</taxon>
        <taxon>Candidatus Coprovicinus</taxon>
    </lineage>
</organism>
<comment type="caution">
    <text evidence="2">The sequence shown here is derived from an EMBL/GenBank/DDBJ whole genome shotgun (WGS) entry which is preliminary data.</text>
</comment>
<dbReference type="Proteomes" id="UP000824078">
    <property type="component" value="Unassembled WGS sequence"/>
</dbReference>
<dbReference type="GO" id="GO:0019239">
    <property type="term" value="F:deaminase activity"/>
    <property type="evidence" value="ECO:0007669"/>
    <property type="project" value="TreeGrafter"/>
</dbReference>
<proteinExistence type="inferred from homology"/>
<reference evidence="2" key="2">
    <citation type="journal article" date="2021" name="PeerJ">
        <title>Extensive microbial diversity within the chicken gut microbiome revealed by metagenomics and culture.</title>
        <authorList>
            <person name="Gilroy R."/>
            <person name="Ravi A."/>
            <person name="Getino M."/>
            <person name="Pursley I."/>
            <person name="Horton D.L."/>
            <person name="Alikhan N.F."/>
            <person name="Baker D."/>
            <person name="Gharbi K."/>
            <person name="Hall N."/>
            <person name="Watson M."/>
            <person name="Adriaenssens E.M."/>
            <person name="Foster-Nyarko E."/>
            <person name="Jarju S."/>
            <person name="Secka A."/>
            <person name="Antonio M."/>
            <person name="Oren A."/>
            <person name="Chaudhuri R.R."/>
            <person name="La Ragione R."/>
            <person name="Hildebrand F."/>
            <person name="Pallen M.J."/>
        </authorList>
    </citation>
    <scope>NUCLEOTIDE SEQUENCE</scope>
    <source>
        <strain evidence="2">ChiHjej12B11-29160</strain>
    </source>
</reference>
<dbReference type="EMBL" id="DVMQ01000005">
    <property type="protein sequence ID" value="HIU23568.1"/>
    <property type="molecule type" value="Genomic_DNA"/>
</dbReference>
<gene>
    <name evidence="2" type="ORF">IAD17_01400</name>
</gene>
<dbReference type="InterPro" id="IPR006175">
    <property type="entry name" value="YjgF/YER057c/UK114"/>
</dbReference>
<protein>
    <submittedName>
        <fullName evidence="2">Reactive intermediate/imine deaminase</fullName>
    </submittedName>
</protein>
<comment type="similarity">
    <text evidence="1">Belongs to the RutC family.</text>
</comment>
<dbReference type="PROSITE" id="PS01094">
    <property type="entry name" value="UPF0076"/>
    <property type="match status" value="1"/>
</dbReference>
<dbReference type="InterPro" id="IPR035959">
    <property type="entry name" value="RutC-like_sf"/>
</dbReference>
<reference evidence="2" key="1">
    <citation type="submission" date="2020-10" db="EMBL/GenBank/DDBJ databases">
        <authorList>
            <person name="Gilroy R."/>
        </authorList>
    </citation>
    <scope>NUCLEOTIDE SEQUENCE</scope>
    <source>
        <strain evidence="2">ChiHjej12B11-29160</strain>
    </source>
</reference>
<dbReference type="GO" id="GO:0005829">
    <property type="term" value="C:cytosol"/>
    <property type="evidence" value="ECO:0007669"/>
    <property type="project" value="TreeGrafter"/>
</dbReference>
<evidence type="ECO:0000313" key="3">
    <source>
        <dbReference type="Proteomes" id="UP000824078"/>
    </source>
</evidence>
<dbReference type="SUPFAM" id="SSF55298">
    <property type="entry name" value="YjgF-like"/>
    <property type="match status" value="1"/>
</dbReference>
<dbReference type="PANTHER" id="PTHR11803:SF39">
    <property type="entry name" value="2-IMINOBUTANOATE_2-IMINOPROPANOATE DEAMINASE"/>
    <property type="match status" value="1"/>
</dbReference>
<evidence type="ECO:0000313" key="2">
    <source>
        <dbReference type="EMBL" id="HIU23568.1"/>
    </source>
</evidence>